<evidence type="ECO:0000313" key="2">
    <source>
        <dbReference type="EMBL" id="KAK3670726.1"/>
    </source>
</evidence>
<comment type="caution">
    <text evidence="2">The sequence shown here is derived from an EMBL/GenBank/DDBJ whole genome shotgun (WGS) entry which is preliminary data.</text>
</comment>
<keyword evidence="3" id="KW-1185">Reference proteome</keyword>
<accession>A0AAE0TTL2</accession>
<dbReference type="Proteomes" id="UP001274830">
    <property type="component" value="Unassembled WGS sequence"/>
</dbReference>
<protein>
    <submittedName>
        <fullName evidence="2">Uncharacterized protein</fullName>
    </submittedName>
</protein>
<evidence type="ECO:0000256" key="1">
    <source>
        <dbReference type="SAM" id="MobiDB-lite"/>
    </source>
</evidence>
<proteinExistence type="predicted"/>
<feature type="region of interest" description="Disordered" evidence="1">
    <location>
        <begin position="1"/>
        <end position="22"/>
    </location>
</feature>
<evidence type="ECO:0000313" key="3">
    <source>
        <dbReference type="Proteomes" id="UP001274830"/>
    </source>
</evidence>
<reference evidence="2" key="1">
    <citation type="submission" date="2023-07" db="EMBL/GenBank/DDBJ databases">
        <title>Black Yeasts Isolated from many extreme environments.</title>
        <authorList>
            <person name="Coleine C."/>
            <person name="Stajich J.E."/>
            <person name="Selbmann L."/>
        </authorList>
    </citation>
    <scope>NUCLEOTIDE SEQUENCE</scope>
    <source>
        <strain evidence="2">CCFEE 5485</strain>
    </source>
</reference>
<organism evidence="2 3">
    <name type="scientific">Recurvomyces mirabilis</name>
    <dbReference type="NCBI Taxonomy" id="574656"/>
    <lineage>
        <taxon>Eukaryota</taxon>
        <taxon>Fungi</taxon>
        <taxon>Dikarya</taxon>
        <taxon>Ascomycota</taxon>
        <taxon>Pezizomycotina</taxon>
        <taxon>Dothideomycetes</taxon>
        <taxon>Dothideomycetidae</taxon>
        <taxon>Mycosphaerellales</taxon>
        <taxon>Teratosphaeriaceae</taxon>
        <taxon>Recurvomyces</taxon>
    </lineage>
</organism>
<dbReference type="EMBL" id="JAUTXT010000052">
    <property type="protein sequence ID" value="KAK3670726.1"/>
    <property type="molecule type" value="Genomic_DNA"/>
</dbReference>
<gene>
    <name evidence="2" type="ORF">LTR78_009418</name>
</gene>
<dbReference type="AlphaFoldDB" id="A0AAE0TTL2"/>
<name>A0AAE0TTL2_9PEZI</name>
<sequence length="273" mass="27729">MNFPTVPSSSQHTTVREASSSTVGNASFVGSVTAIYRSYVSSTAGNVSTVEASSTSYSGVASLLYSGDGAYSNQTASVTISTPGNSNSTGSIPAGYTMPSQGFGGSNATDGGTLGTSVGPTNETGPITSTIFSPWMVPAVGNSSSYYSACNAEWFNFGFENGSVVYTAVPNTTVWATEYSASITTLCDGKARIVGDITSTGESPIFTTLYVPSTVVLPAPSCSIGQSACISMQSEFVTGWSTLDHPVCTVTGAGATQDYCGACTIVGGVVQLM</sequence>